<evidence type="ECO:0000256" key="2">
    <source>
        <dbReference type="ARBA" id="ARBA00022801"/>
    </source>
</evidence>
<dbReference type="SMART" id="SM00487">
    <property type="entry name" value="DEXDc"/>
    <property type="match status" value="1"/>
</dbReference>
<evidence type="ECO:0000256" key="5">
    <source>
        <dbReference type="SAM" id="MobiDB-lite"/>
    </source>
</evidence>
<reference evidence="8 9" key="1">
    <citation type="journal article" date="2015" name="Sci. Rep.">
        <title>Genome of the facultative scuticociliatosis pathogen Pseudocohnilembus persalinus provides insight into its virulence through horizontal gene transfer.</title>
        <authorList>
            <person name="Xiong J."/>
            <person name="Wang G."/>
            <person name="Cheng J."/>
            <person name="Tian M."/>
            <person name="Pan X."/>
            <person name="Warren A."/>
            <person name="Jiang C."/>
            <person name="Yuan D."/>
            <person name="Miao W."/>
        </authorList>
    </citation>
    <scope>NUCLEOTIDE SEQUENCE [LARGE SCALE GENOMIC DNA]</scope>
    <source>
        <strain evidence="8">36N120E</strain>
    </source>
</reference>
<dbReference type="GO" id="GO:0016787">
    <property type="term" value="F:hydrolase activity"/>
    <property type="evidence" value="ECO:0007669"/>
    <property type="project" value="UniProtKB-KW"/>
</dbReference>
<dbReference type="AlphaFoldDB" id="A0A0V0QPA3"/>
<sequence length="652" mass="76380">MLRNIFKTSLKIPQISQIQYKNNPLKYLNYVPIFQMQTKEQKFIKAFNIKNYDQQNSTQQQKQGQNEKQQNQQQQKGIVSAIPTFEKYPISENIKQYLEENQMHTPSPIQDLAIPAIMNQKYDNYFLAAQTGTGKTLSYLIPIFNELKKQEQQMDVNRLTRSQRPRALIVVPTKELAIQVEEVAKQLGRFEKLKVLAICNAKQYKVERKELQDGVDILIATPDRLERHRQKENVYLSLVNYLVVDECDTFMDSGFKDIIQAYITIIKGRQEEDRGFNVVPKGIFISATVTRILQDMLKKNFGDKKIQFLVEKNTHLNLHNITHEFIHCTTLDKKTPFLKLLKEIDRKIDKQDGGAMIFCNSIPSCQSLQYTMEQNGYSAVCLHGDIPKNIRIQQFNRFKDKQEKYLICTDLGSRGLDFPWLNYVVNFDFPKTTSDYLHRAGRTGRAGRKGTCISLYHSRDNGIIKELQISHETNVPLNITGSQYSKINKDILKSLKQKEIEGEGKYAELKKQLKEQNKQIHDAINPNMNKKLQIASTKQLPSNSGNTMIPQEYALFKEKWMKTNEARQQLKNYIPERNKFKDELYELRKQQKKIKKYNRQKLGKQIQKRDQRMTYLKRMIASQEEKKQKTKEQNIKAVKKYYKRSNSQNSSK</sequence>
<keyword evidence="2 8" id="KW-0378">Hydrolase</keyword>
<feature type="compositionally biased region" description="Basic and acidic residues" evidence="5">
    <location>
        <begin position="623"/>
        <end position="634"/>
    </location>
</feature>
<dbReference type="PROSITE" id="PS51194">
    <property type="entry name" value="HELICASE_CTER"/>
    <property type="match status" value="1"/>
</dbReference>
<dbReference type="PROSITE" id="PS51192">
    <property type="entry name" value="HELICASE_ATP_BIND_1"/>
    <property type="match status" value="1"/>
</dbReference>
<feature type="domain" description="Helicase C-terminal" evidence="7">
    <location>
        <begin position="340"/>
        <end position="492"/>
    </location>
</feature>
<dbReference type="InterPro" id="IPR027417">
    <property type="entry name" value="P-loop_NTPase"/>
</dbReference>
<evidence type="ECO:0000256" key="3">
    <source>
        <dbReference type="ARBA" id="ARBA00022806"/>
    </source>
</evidence>
<evidence type="ECO:0000313" key="8">
    <source>
        <dbReference type="EMBL" id="KRX03914.1"/>
    </source>
</evidence>
<dbReference type="CDD" id="cd18787">
    <property type="entry name" value="SF2_C_DEAD"/>
    <property type="match status" value="1"/>
</dbReference>
<comment type="caution">
    <text evidence="8">The sequence shown here is derived from an EMBL/GenBank/DDBJ whole genome shotgun (WGS) entry which is preliminary data.</text>
</comment>
<dbReference type="GO" id="GO:0005829">
    <property type="term" value="C:cytosol"/>
    <property type="evidence" value="ECO:0007669"/>
    <property type="project" value="TreeGrafter"/>
</dbReference>
<dbReference type="InterPro" id="IPR011545">
    <property type="entry name" value="DEAD/DEAH_box_helicase_dom"/>
</dbReference>
<proteinExistence type="predicted"/>
<dbReference type="Proteomes" id="UP000054937">
    <property type="component" value="Unassembled WGS sequence"/>
</dbReference>
<evidence type="ECO:0000313" key="9">
    <source>
        <dbReference type="Proteomes" id="UP000054937"/>
    </source>
</evidence>
<keyword evidence="4" id="KW-0067">ATP-binding</keyword>
<feature type="region of interest" description="Disordered" evidence="5">
    <location>
        <begin position="620"/>
        <end position="652"/>
    </location>
</feature>
<dbReference type="PANTHER" id="PTHR47959">
    <property type="entry name" value="ATP-DEPENDENT RNA HELICASE RHLE-RELATED"/>
    <property type="match status" value="1"/>
</dbReference>
<dbReference type="GO" id="GO:0003724">
    <property type="term" value="F:RNA helicase activity"/>
    <property type="evidence" value="ECO:0007669"/>
    <property type="project" value="TreeGrafter"/>
</dbReference>
<dbReference type="InterPro" id="IPR001650">
    <property type="entry name" value="Helicase_C-like"/>
</dbReference>
<feature type="domain" description="Helicase ATP-binding" evidence="6">
    <location>
        <begin position="116"/>
        <end position="307"/>
    </location>
</feature>
<dbReference type="InParanoid" id="A0A0V0QPA3"/>
<evidence type="ECO:0000256" key="1">
    <source>
        <dbReference type="ARBA" id="ARBA00022741"/>
    </source>
</evidence>
<dbReference type="EMBL" id="LDAU01000123">
    <property type="protein sequence ID" value="KRX03914.1"/>
    <property type="molecule type" value="Genomic_DNA"/>
</dbReference>
<dbReference type="SUPFAM" id="SSF52540">
    <property type="entry name" value="P-loop containing nucleoside triphosphate hydrolases"/>
    <property type="match status" value="2"/>
</dbReference>
<dbReference type="InterPro" id="IPR050079">
    <property type="entry name" value="DEAD_box_RNA_helicase"/>
</dbReference>
<keyword evidence="9" id="KW-1185">Reference proteome</keyword>
<dbReference type="PANTHER" id="PTHR47959:SF1">
    <property type="entry name" value="ATP-DEPENDENT RNA HELICASE DBPA"/>
    <property type="match status" value="1"/>
</dbReference>
<dbReference type="InterPro" id="IPR014001">
    <property type="entry name" value="Helicase_ATP-bd"/>
</dbReference>
<dbReference type="GO" id="GO:0005524">
    <property type="term" value="F:ATP binding"/>
    <property type="evidence" value="ECO:0007669"/>
    <property type="project" value="UniProtKB-KW"/>
</dbReference>
<dbReference type="SMART" id="SM00490">
    <property type="entry name" value="HELICc"/>
    <property type="match status" value="1"/>
</dbReference>
<organism evidence="8 9">
    <name type="scientific">Pseudocohnilembus persalinus</name>
    <name type="common">Ciliate</name>
    <dbReference type="NCBI Taxonomy" id="266149"/>
    <lineage>
        <taxon>Eukaryota</taxon>
        <taxon>Sar</taxon>
        <taxon>Alveolata</taxon>
        <taxon>Ciliophora</taxon>
        <taxon>Intramacronucleata</taxon>
        <taxon>Oligohymenophorea</taxon>
        <taxon>Scuticociliatia</taxon>
        <taxon>Philasterida</taxon>
        <taxon>Pseudocohnilembidae</taxon>
        <taxon>Pseudocohnilembus</taxon>
    </lineage>
</organism>
<dbReference type="Pfam" id="PF00270">
    <property type="entry name" value="DEAD"/>
    <property type="match status" value="1"/>
</dbReference>
<keyword evidence="3" id="KW-0347">Helicase</keyword>
<name>A0A0V0QPA3_PSEPJ</name>
<dbReference type="OrthoDB" id="10256233at2759"/>
<feature type="region of interest" description="Disordered" evidence="5">
    <location>
        <begin position="55"/>
        <end position="76"/>
    </location>
</feature>
<evidence type="ECO:0000256" key="4">
    <source>
        <dbReference type="ARBA" id="ARBA00022840"/>
    </source>
</evidence>
<dbReference type="CDD" id="cd00268">
    <property type="entry name" value="DEADc"/>
    <property type="match status" value="1"/>
</dbReference>
<keyword evidence="1" id="KW-0547">Nucleotide-binding</keyword>
<dbReference type="Pfam" id="PF00271">
    <property type="entry name" value="Helicase_C"/>
    <property type="match status" value="1"/>
</dbReference>
<dbReference type="Gene3D" id="3.40.50.300">
    <property type="entry name" value="P-loop containing nucleotide triphosphate hydrolases"/>
    <property type="match status" value="2"/>
</dbReference>
<evidence type="ECO:0000259" key="7">
    <source>
        <dbReference type="PROSITE" id="PS51194"/>
    </source>
</evidence>
<protein>
    <submittedName>
        <fullName evidence="8">p-loop containing nucleoside triphosphate hydrolase</fullName>
    </submittedName>
</protein>
<dbReference type="InterPro" id="IPR044742">
    <property type="entry name" value="DEAD/DEAH_RhlB"/>
</dbReference>
<dbReference type="GO" id="GO:0003676">
    <property type="term" value="F:nucleic acid binding"/>
    <property type="evidence" value="ECO:0007669"/>
    <property type="project" value="InterPro"/>
</dbReference>
<gene>
    <name evidence="8" type="ORF">PPERSA_12119</name>
</gene>
<accession>A0A0V0QPA3</accession>
<evidence type="ECO:0000259" key="6">
    <source>
        <dbReference type="PROSITE" id="PS51192"/>
    </source>
</evidence>